<proteinExistence type="predicted"/>
<sequence length="1332" mass="151835">MFENKKFKRIIALSFSTCLFYSCNKNSVEYSNMDSANEKRINAISLSAANSTFHDGTSSHVSYADMAQRVKNCSIDNLEFKNEIKEIFKEYNNKDLLSHVGNTAIPLVSILDKITKLTHSEKPANANIYACYYPELYLANALLMNTLQRVPLAPFNQESLLTSHSTDDPAESENWNEQDNFNKSRFAKLNGLIRSATIALQLAEKERRFSDKIPRIYSFDKKGNKQYLFGFKENISEESLDYQLRAFAEALSAIGFYERAIYRWNGVTSAKELNMPVTLPNESLQDDLEELNTQYPDSNPEEHNNKKLPLKLVIAADLLNAGQFATAALSGNNCNKNNTSNDVPTHFNSMCSELATIKEKAIKIDLKRLVCSSASKVEIEKSPADNLANMFWEEAECDKYIKSEPELANSYLNLKGLSYNFVNPASLNPLRLQERLKFLQSKFEGLKGKTSQINLLQTHDFENKKQEIFDNIEFLKNEFEVSKKLVTKASSELEFNRNQLDATQILFDGSQNEIEQAKIQQKNQFRNYVLNLSALQKLKSVKKSFDNYSSQKLAEKQNNAKDLCSNGNSETCSFDIRGIISNLTKEKYEIATNDWKNNCGKLVNRLNSVTAIIGNTGCDLSAVMNELNTPEYDANNFLNIFRKLPKTILPACKMAVISEARTRLKDSDFEKSLSYDEKTINYCRSTEKSKQENNLIVKCDEIIKNLDSFKGIINYLYKDFSYSSKSEPGYFSGLQNNINYANTVAMSNAEKIYIENYLGVNAENRHLLTEPQKFCSAILEYSENGHRPKFASILDARIEIEQAELQSLQINQSMTQLQIEIDNIQAQFKNLENILRIDEELTSKVLNSLENFADSNYFDSFYIGSIENIRFTELETAIDKQKIYKAQLQATKASEKVAQESLSIAQLQTENLQFSIARAKAKYQSHENSSVLITSLSPNLQSFLNYIPDIYKVSALAKDYLNLATNKILNMPSGSRILAHDHYTNILDLVSRTKVNCSYLASFYDAQNCLVDLSTLQEKLLFKNNSLYSQQKILSLQIYSSDYRDSMQFIADDSEQIFDNQFLDNLNAKGLSSLNFDEKFLSIKNLILDEFNNEHYNSRLIDVTVNIIQDNPRINQYNSYPFSVQANLAYLMHDGLDKNSLNSDQCGENFSNYSNNQYNEFMTKIDYEKDQYALYGKSFPYLFDPLHAQNSMCTKVKTTYSELPDEINYLDNRFSSLKWVQLLSKDPNSSPLVNDAYWKPLTGYLSNTKNILSNLEQHTNQLSGCLNSDDLNSSSCASAKASVEHSFAGLPLLGNYTFVYAPFHLDKKVNQKRKSDQKIKTVGVEFNFIISN</sequence>
<dbReference type="Proteomes" id="UP000291236">
    <property type="component" value="Chromosome"/>
</dbReference>
<dbReference type="RefSeq" id="WP_130609704.1">
    <property type="nucleotide sequence ID" value="NZ_AP019368.1"/>
</dbReference>
<organism evidence="2 3">
    <name type="scientific">Fluviispira sanaruensis</name>
    <dbReference type="NCBI Taxonomy" id="2493639"/>
    <lineage>
        <taxon>Bacteria</taxon>
        <taxon>Pseudomonadati</taxon>
        <taxon>Bdellovibrionota</taxon>
        <taxon>Oligoflexia</taxon>
        <taxon>Silvanigrellales</taxon>
        <taxon>Silvanigrellaceae</taxon>
        <taxon>Fluviispira</taxon>
    </lineage>
</organism>
<gene>
    <name evidence="2" type="ORF">JCM31447_20180</name>
</gene>
<evidence type="ECO:0000313" key="3">
    <source>
        <dbReference type="Proteomes" id="UP000291236"/>
    </source>
</evidence>
<evidence type="ECO:0000313" key="2">
    <source>
        <dbReference type="EMBL" id="BBH53574.1"/>
    </source>
</evidence>
<name>A0A4P2VN89_FLUSA</name>
<dbReference type="KEGG" id="sbf:JCM31447_20180"/>
<dbReference type="OrthoDB" id="9817260at2"/>
<reference evidence="2 3" key="1">
    <citation type="submission" date="2018-12" db="EMBL/GenBank/DDBJ databases">
        <title>Rubrispira sanarue gen. nov., sp., nov., a member of the order Silvanigrellales, isolated from a brackish lake in Hamamatsu Japan.</title>
        <authorList>
            <person name="Maejima Y."/>
            <person name="Iino T."/>
            <person name="Muraguchi Y."/>
            <person name="Fukuda K."/>
            <person name="Nojiri H."/>
            <person name="Ohkuma M."/>
            <person name="Moriuchi R."/>
            <person name="Dohra H."/>
            <person name="Kimbara K."/>
            <person name="Shintani M."/>
        </authorList>
    </citation>
    <scope>NUCLEOTIDE SEQUENCE [LARGE SCALE GENOMIC DNA]</scope>
    <source>
        <strain evidence="2 3">RF1110005</strain>
    </source>
</reference>
<protein>
    <submittedName>
        <fullName evidence="2">Uncharacterized protein</fullName>
    </submittedName>
</protein>
<keyword evidence="3" id="KW-1185">Reference proteome</keyword>
<dbReference type="EMBL" id="AP019368">
    <property type="protein sequence ID" value="BBH53574.1"/>
    <property type="molecule type" value="Genomic_DNA"/>
</dbReference>
<accession>A0A4P2VN89</accession>
<feature type="coiled-coil region" evidence="1">
    <location>
        <begin position="791"/>
        <end position="841"/>
    </location>
</feature>
<evidence type="ECO:0000256" key="1">
    <source>
        <dbReference type="SAM" id="Coils"/>
    </source>
</evidence>
<dbReference type="PROSITE" id="PS51257">
    <property type="entry name" value="PROKAR_LIPOPROTEIN"/>
    <property type="match status" value="1"/>
</dbReference>
<keyword evidence="1" id="KW-0175">Coiled coil</keyword>